<sequence length="406" mass="48157">MLSKKQIKKTLNSDKMPSLIVNELDRELQNKLKQQYPSKEELIKELKYDAVNENSAVLKNELTSKLKFKLKDYQDSNEFLFYLKNSQKMIEIHDYKMEQFFEDIPLEDSDVYKSIANNEDTETYIIMKAPEFNEEDKLNISIKVDGKFKELDFHRIAYDSKKEMKYLYQNRYIKIFMLIEKNLEYISWGFHHLFNESIGEVNTINIIDTYKMLIALASGEMYTANKIKFNNDSASKNKEILESLNRDLKLFEIIHEFQNSLDKEFKISTPFNSKEIIEGVKTYFLLYKQKLILEEKRLESLLIKTSSFDLEDIKGKKFTLIQEEKVTKTIFTQKISYTQYQCYYQVKSSDYEKLQDDEFKLKFNPEDVITIILKASFNTTEPIGLENIAFEEAETLDTFISNYKSN</sequence>
<dbReference type="OrthoDB" id="2931061at2"/>
<organism evidence="1 2">
    <name type="scientific">Staphylococcus epidermidis</name>
    <dbReference type="NCBI Taxonomy" id="1282"/>
    <lineage>
        <taxon>Bacteria</taxon>
        <taxon>Bacillati</taxon>
        <taxon>Bacillota</taxon>
        <taxon>Bacilli</taxon>
        <taxon>Bacillales</taxon>
        <taxon>Staphylococcaceae</taxon>
        <taxon>Staphylococcus</taxon>
    </lineage>
</organism>
<dbReference type="EMBL" id="JACGQI010000028">
    <property type="protein sequence ID" value="MBF2231099.1"/>
    <property type="molecule type" value="Genomic_DNA"/>
</dbReference>
<protein>
    <submittedName>
        <fullName evidence="1">Uncharacterized protein</fullName>
    </submittedName>
</protein>
<accession>A0A509LN44</accession>
<evidence type="ECO:0000313" key="1">
    <source>
        <dbReference type="EMBL" id="MBF2231099.1"/>
    </source>
</evidence>
<evidence type="ECO:0000313" key="2">
    <source>
        <dbReference type="Proteomes" id="UP000648077"/>
    </source>
</evidence>
<dbReference type="AlphaFoldDB" id="A0A509LN44"/>
<proteinExistence type="predicted"/>
<gene>
    <name evidence="1" type="ORF">H3963_11880</name>
</gene>
<dbReference type="Proteomes" id="UP000648077">
    <property type="component" value="Unassembled WGS sequence"/>
</dbReference>
<name>A0A509LN44_STAEP</name>
<dbReference type="RefSeq" id="WP_032601843.1">
    <property type="nucleotide sequence ID" value="NZ_CP040883.1"/>
</dbReference>
<reference evidence="1" key="1">
    <citation type="submission" date="2020-08" db="EMBL/GenBank/DDBJ databases">
        <title>Changes in the skin microbiome associated with squamous cell carcinoma in transplant recipients.</title>
        <authorList>
            <person name="Zaugg J."/>
            <person name="Krueger A."/>
            <person name="Lachner N."/>
        </authorList>
    </citation>
    <scope>NUCLEOTIDE SEQUENCE</scope>
    <source>
        <strain evidence="1">R5988</strain>
    </source>
</reference>
<comment type="caution">
    <text evidence="1">The sequence shown here is derived from an EMBL/GenBank/DDBJ whole genome shotgun (WGS) entry which is preliminary data.</text>
</comment>